<evidence type="ECO:0000313" key="2">
    <source>
        <dbReference type="Proteomes" id="UP000799444"/>
    </source>
</evidence>
<organism evidence="1 2">
    <name type="scientific">Polyplosphaeria fusca</name>
    <dbReference type="NCBI Taxonomy" id="682080"/>
    <lineage>
        <taxon>Eukaryota</taxon>
        <taxon>Fungi</taxon>
        <taxon>Dikarya</taxon>
        <taxon>Ascomycota</taxon>
        <taxon>Pezizomycotina</taxon>
        <taxon>Dothideomycetes</taxon>
        <taxon>Pleosporomycetidae</taxon>
        <taxon>Pleosporales</taxon>
        <taxon>Tetraplosphaeriaceae</taxon>
        <taxon>Polyplosphaeria</taxon>
    </lineage>
</organism>
<comment type="caution">
    <text evidence="1">The sequence shown here is derived from an EMBL/GenBank/DDBJ whole genome shotgun (WGS) entry which is preliminary data.</text>
</comment>
<name>A0A9P4QXY6_9PLEO</name>
<dbReference type="OrthoDB" id="262547at2759"/>
<reference evidence="1" key="1">
    <citation type="journal article" date="2020" name="Stud. Mycol.">
        <title>101 Dothideomycetes genomes: a test case for predicting lifestyles and emergence of pathogens.</title>
        <authorList>
            <person name="Haridas S."/>
            <person name="Albert R."/>
            <person name="Binder M."/>
            <person name="Bloem J."/>
            <person name="Labutti K."/>
            <person name="Salamov A."/>
            <person name="Andreopoulos B."/>
            <person name="Baker S."/>
            <person name="Barry K."/>
            <person name="Bills G."/>
            <person name="Bluhm B."/>
            <person name="Cannon C."/>
            <person name="Castanera R."/>
            <person name="Culley D."/>
            <person name="Daum C."/>
            <person name="Ezra D."/>
            <person name="Gonzalez J."/>
            <person name="Henrissat B."/>
            <person name="Kuo A."/>
            <person name="Liang C."/>
            <person name="Lipzen A."/>
            <person name="Lutzoni F."/>
            <person name="Magnuson J."/>
            <person name="Mondo S."/>
            <person name="Nolan M."/>
            <person name="Ohm R."/>
            <person name="Pangilinan J."/>
            <person name="Park H.-J."/>
            <person name="Ramirez L."/>
            <person name="Alfaro M."/>
            <person name="Sun H."/>
            <person name="Tritt A."/>
            <person name="Yoshinaga Y."/>
            <person name="Zwiers L.-H."/>
            <person name="Turgeon B."/>
            <person name="Goodwin S."/>
            <person name="Spatafora J."/>
            <person name="Crous P."/>
            <person name="Grigoriev I."/>
        </authorList>
    </citation>
    <scope>NUCLEOTIDE SEQUENCE</scope>
    <source>
        <strain evidence="1">CBS 125425</strain>
    </source>
</reference>
<proteinExistence type="predicted"/>
<dbReference type="PANTHER" id="PTHR34144:SF7">
    <property type="entry name" value="EXPORT PROTEIN (CAP59), PUTATIVE (AFU_ORTHOLOGUE AFUA_7G05020)-RELATED"/>
    <property type="match status" value="1"/>
</dbReference>
<evidence type="ECO:0000313" key="1">
    <source>
        <dbReference type="EMBL" id="KAF2733144.1"/>
    </source>
</evidence>
<evidence type="ECO:0008006" key="3">
    <source>
        <dbReference type="Google" id="ProtNLM"/>
    </source>
</evidence>
<dbReference type="EMBL" id="ML996166">
    <property type="protein sequence ID" value="KAF2733144.1"/>
    <property type="molecule type" value="Genomic_DNA"/>
</dbReference>
<dbReference type="AlphaFoldDB" id="A0A9P4QXY6"/>
<dbReference type="PANTHER" id="PTHR34144">
    <property type="entry name" value="CHROMOSOME 8, WHOLE GENOME SHOTGUN SEQUENCE"/>
    <property type="match status" value="1"/>
</dbReference>
<keyword evidence="2" id="KW-1185">Reference proteome</keyword>
<sequence>MRFTKGRRCRSPTLKALLFLFVFFTALEITRVRRSLAPPNIDIAPARPERIYIASLHWNNERILRSHWNQAVTALATALGPQNVFITVYESGSWDNSKGALRELDSALEQHGIRRNITLSDVTHIDEMNAPNAGPGWIETPRTRRELRRIPYLSRLRNITLEPLQDLVRNGEHFDKVLFLNDVVFTNNDVFQLLNTNYGDYAAACSLDFSKPPSFYDTFALRDSEGHEMLTKTWPYFRSRASRHALTTNRATPVRSCWNGMVVMPAEPFIATPPLSFRGTPDSLALHHLEGSECCLIHADNPLSSKAGVFVNPNVRVGYNGDAYKAVHPDGPLLSSWQIFKGLWDNRFRRWTTTVWFKEWIVHRRVVQWRGEDKHNNEPGEFCLINEMQVLIENGWKHL</sequence>
<dbReference type="Pfam" id="PF11735">
    <property type="entry name" value="CAP59_mtransfer"/>
    <property type="match status" value="1"/>
</dbReference>
<dbReference type="Proteomes" id="UP000799444">
    <property type="component" value="Unassembled WGS sequence"/>
</dbReference>
<dbReference type="InterPro" id="IPR021047">
    <property type="entry name" value="Mannosyltransferase_CMT1"/>
</dbReference>
<protein>
    <recommendedName>
        <fullName evidence="3">Polysaccharide export protein</fullName>
    </recommendedName>
</protein>
<accession>A0A9P4QXY6</accession>
<gene>
    <name evidence="1" type="ORF">EJ04DRAFT_544332</name>
</gene>